<dbReference type="Gene3D" id="1.10.10.60">
    <property type="entry name" value="Homeodomain-like"/>
    <property type="match status" value="1"/>
</dbReference>
<evidence type="ECO:0000313" key="2">
    <source>
        <dbReference type="EMBL" id="PWN07078.1"/>
    </source>
</evidence>
<dbReference type="GO" id="GO:0043565">
    <property type="term" value="F:sequence-specific DNA binding"/>
    <property type="evidence" value="ECO:0007669"/>
    <property type="project" value="InterPro"/>
</dbReference>
<sequence>MKNRELDLHKSSETLHILIHDISGIRYVSDWAEAACVSPEWLRKKMNQIYSKSPSRIIRDVRYKTIVALIMEKGIDISSIEVAIDSGVGTTSDSLYKFLKRYYGITFTELKEKLLKEKHIHDTIRLNELQKYTVFTEYGDIYTEIDDSLYLSNIFKSYLLMAD</sequence>
<dbReference type="OrthoDB" id="2585681at2"/>
<protein>
    <recommendedName>
        <fullName evidence="1">HTH araC/xylS-type domain-containing protein</fullName>
    </recommendedName>
</protein>
<dbReference type="AlphaFoldDB" id="A0A316TT87"/>
<accession>A0A316TT87</accession>
<feature type="domain" description="HTH araC/xylS-type" evidence="1">
    <location>
        <begin position="12"/>
        <end position="113"/>
    </location>
</feature>
<reference evidence="2 3" key="1">
    <citation type="submission" date="2018-05" db="EMBL/GenBank/DDBJ databases">
        <title>Rhodohalobacter halophilus gen. nov., sp. nov., a moderately halophilic member of the family Balneolaceae.</title>
        <authorList>
            <person name="Liu Z.-W."/>
        </authorList>
    </citation>
    <scope>NUCLEOTIDE SEQUENCE [LARGE SCALE GENOMIC DNA]</scope>
    <source>
        <strain evidence="2 3">8A47</strain>
    </source>
</reference>
<gene>
    <name evidence="2" type="ORF">DDZ15_07360</name>
</gene>
<organism evidence="2 3">
    <name type="scientific">Rhodohalobacter mucosus</name>
    <dbReference type="NCBI Taxonomy" id="2079485"/>
    <lineage>
        <taxon>Bacteria</taxon>
        <taxon>Pseudomonadati</taxon>
        <taxon>Balneolota</taxon>
        <taxon>Balneolia</taxon>
        <taxon>Balneolales</taxon>
        <taxon>Balneolaceae</taxon>
        <taxon>Rhodohalobacter</taxon>
    </lineage>
</organism>
<comment type="caution">
    <text evidence="2">The sequence shown here is derived from an EMBL/GenBank/DDBJ whole genome shotgun (WGS) entry which is preliminary data.</text>
</comment>
<proteinExistence type="predicted"/>
<dbReference type="PROSITE" id="PS01124">
    <property type="entry name" value="HTH_ARAC_FAMILY_2"/>
    <property type="match status" value="1"/>
</dbReference>
<dbReference type="GO" id="GO:0003700">
    <property type="term" value="F:DNA-binding transcription factor activity"/>
    <property type="evidence" value="ECO:0007669"/>
    <property type="project" value="InterPro"/>
</dbReference>
<name>A0A316TT87_9BACT</name>
<keyword evidence="3" id="KW-1185">Reference proteome</keyword>
<dbReference type="Proteomes" id="UP000245533">
    <property type="component" value="Unassembled WGS sequence"/>
</dbReference>
<dbReference type="EMBL" id="QGGB01000005">
    <property type="protein sequence ID" value="PWN07078.1"/>
    <property type="molecule type" value="Genomic_DNA"/>
</dbReference>
<dbReference type="InterPro" id="IPR018060">
    <property type="entry name" value="HTH_AraC"/>
</dbReference>
<evidence type="ECO:0000259" key="1">
    <source>
        <dbReference type="PROSITE" id="PS01124"/>
    </source>
</evidence>
<dbReference type="SMART" id="SM00342">
    <property type="entry name" value="HTH_ARAC"/>
    <property type="match status" value="1"/>
</dbReference>
<dbReference type="RefSeq" id="WP_109646427.1">
    <property type="nucleotide sequence ID" value="NZ_QGGB01000005.1"/>
</dbReference>
<evidence type="ECO:0000313" key="3">
    <source>
        <dbReference type="Proteomes" id="UP000245533"/>
    </source>
</evidence>